<feature type="domain" description="ABC transporter" evidence="10">
    <location>
        <begin position="21"/>
        <end position="260"/>
    </location>
</feature>
<dbReference type="GO" id="GO:0140359">
    <property type="term" value="F:ABC-type transporter activity"/>
    <property type="evidence" value="ECO:0007669"/>
    <property type="project" value="InterPro"/>
</dbReference>
<evidence type="ECO:0000256" key="8">
    <source>
        <dbReference type="SAM" id="MobiDB-lite"/>
    </source>
</evidence>
<dbReference type="InterPro" id="IPR003439">
    <property type="entry name" value="ABC_transporter-like_ATP-bd"/>
</dbReference>
<feature type="transmembrane region" description="Helical" evidence="9">
    <location>
        <begin position="512"/>
        <end position="535"/>
    </location>
</feature>
<feature type="transmembrane region" description="Helical" evidence="9">
    <location>
        <begin position="473"/>
        <end position="492"/>
    </location>
</feature>
<comment type="subcellular location">
    <subcellularLocation>
        <location evidence="1">Membrane</location>
        <topology evidence="1">Multi-pass membrane protein</topology>
    </subcellularLocation>
</comment>
<dbReference type="SUPFAM" id="SSF52540">
    <property type="entry name" value="P-loop containing nucleoside triphosphate hydrolases"/>
    <property type="match status" value="1"/>
</dbReference>
<evidence type="ECO:0000256" key="2">
    <source>
        <dbReference type="ARBA" id="ARBA00022448"/>
    </source>
</evidence>
<evidence type="ECO:0000256" key="3">
    <source>
        <dbReference type="ARBA" id="ARBA00022692"/>
    </source>
</evidence>
<proteinExistence type="predicted"/>
<dbReference type="GO" id="GO:0016887">
    <property type="term" value="F:ATP hydrolysis activity"/>
    <property type="evidence" value="ECO:0007669"/>
    <property type="project" value="InterPro"/>
</dbReference>
<keyword evidence="7 9" id="KW-0472">Membrane</keyword>
<organism evidence="11">
    <name type="scientific">Aureoumbra lagunensis</name>
    <dbReference type="NCBI Taxonomy" id="44058"/>
    <lineage>
        <taxon>Eukaryota</taxon>
        <taxon>Sar</taxon>
        <taxon>Stramenopiles</taxon>
        <taxon>Ochrophyta</taxon>
        <taxon>Pelagophyceae</taxon>
        <taxon>Pelagomonadales</taxon>
        <taxon>Aureoumbra</taxon>
    </lineage>
</organism>
<feature type="transmembrane region" description="Helical" evidence="9">
    <location>
        <begin position="547"/>
        <end position="565"/>
    </location>
</feature>
<reference evidence="11" key="1">
    <citation type="submission" date="2021-01" db="EMBL/GenBank/DDBJ databases">
        <authorList>
            <person name="Corre E."/>
            <person name="Pelletier E."/>
            <person name="Niang G."/>
            <person name="Scheremetjew M."/>
            <person name="Finn R."/>
            <person name="Kale V."/>
            <person name="Holt S."/>
            <person name="Cochrane G."/>
            <person name="Meng A."/>
            <person name="Brown T."/>
            <person name="Cohen L."/>
        </authorList>
    </citation>
    <scope>NUCLEOTIDE SEQUENCE</scope>
    <source>
        <strain evidence="11">CCMP1510</strain>
    </source>
</reference>
<dbReference type="GO" id="GO:0005524">
    <property type="term" value="F:ATP binding"/>
    <property type="evidence" value="ECO:0007669"/>
    <property type="project" value="UniProtKB-KW"/>
</dbReference>
<keyword evidence="3 9" id="KW-0812">Transmembrane</keyword>
<feature type="region of interest" description="Disordered" evidence="8">
    <location>
        <begin position="306"/>
        <end position="332"/>
    </location>
</feature>
<evidence type="ECO:0000256" key="1">
    <source>
        <dbReference type="ARBA" id="ARBA00004141"/>
    </source>
</evidence>
<dbReference type="InterPro" id="IPR013525">
    <property type="entry name" value="ABC2_TM"/>
</dbReference>
<dbReference type="SMART" id="SM00382">
    <property type="entry name" value="AAA"/>
    <property type="match status" value="1"/>
</dbReference>
<dbReference type="PROSITE" id="PS50893">
    <property type="entry name" value="ABC_TRANSPORTER_2"/>
    <property type="match status" value="1"/>
</dbReference>
<feature type="compositionally biased region" description="Basic and acidic residues" evidence="8">
    <location>
        <begin position="306"/>
        <end position="322"/>
    </location>
</feature>
<keyword evidence="2" id="KW-0813">Transport</keyword>
<evidence type="ECO:0000256" key="4">
    <source>
        <dbReference type="ARBA" id="ARBA00022741"/>
    </source>
</evidence>
<dbReference type="PROSITE" id="PS00211">
    <property type="entry name" value="ABC_TRANSPORTER_1"/>
    <property type="match status" value="1"/>
</dbReference>
<dbReference type="InterPro" id="IPR027417">
    <property type="entry name" value="P-loop_NTPase"/>
</dbReference>
<feature type="transmembrane region" description="Helical" evidence="9">
    <location>
        <begin position="571"/>
        <end position="593"/>
    </location>
</feature>
<feature type="transmembrane region" description="Helical" evidence="9">
    <location>
        <begin position="432"/>
        <end position="452"/>
    </location>
</feature>
<accession>A0A7S3NJK4</accession>
<feature type="transmembrane region" description="Helical" evidence="9">
    <location>
        <begin position="640"/>
        <end position="661"/>
    </location>
</feature>
<dbReference type="GO" id="GO:0016020">
    <property type="term" value="C:membrane"/>
    <property type="evidence" value="ECO:0007669"/>
    <property type="project" value="UniProtKB-SubCell"/>
</dbReference>
<dbReference type="PANTHER" id="PTHR48041">
    <property type="entry name" value="ABC TRANSPORTER G FAMILY MEMBER 28"/>
    <property type="match status" value="1"/>
</dbReference>
<sequence length="676" mass="74991">MRSVPTENIDKIAISCESLSCHFRGISTRFGETQALAPVSGDIEAGEVTMLAGPSGSGKSTLLNAICRRGPISEGDMWYSDGDRGLTWSKSLKKLVAFVEQEDHALANLTVRETLLFSARLRLPKTSVDEKKQIVDETIALLKLTKVADSKVGSTLVRGISGGEKKRLLIGVDMLTKPLLLALDEPTSGLDSAVAATVVDALRHLAQSRNVSVVTSLHQPSSRIFLSCHKLLLLDSQGIVYRGPTEIAGDALSDPPLNLPCPGAFSAPDWLIEVIVRGELSTKSTVNAINEKDGKENLQESFAQDMKDVENPKDNDQIETSKENTNSASSIDNIQIPPLHIRKARRALINERYGVHSLPARDPSNKLQAVRSIRKREDYSVSFSEQIRVLFTRTWKEVRPTIFDRNSVTLHLGNAILAGIMWWRMSYREADVWPRITLSFAVPIAWVFYPLLDSLTVVPKSEIMLKKELSSNSYMLAAWYCTTTTTLLTPMFAQSFMHVSLVFLLSNLGPLLVWFIMYLTVFLALLCFQSIGLLFSAAIPAKNLMTVALLYVTFCFLYTGIFVPLDATPIPFIAFLNPMIYIVGLSIHVVFGLNGRKYRCSNNVDDAGTLYPKSCDDDGDGKIAPVEILREYGLRPFSPAVCIAALLAFMLISRISAFFILKRRMKRHLAEMSKYD</sequence>
<name>A0A7S3NJK4_9STRA</name>
<evidence type="ECO:0000313" key="11">
    <source>
        <dbReference type="EMBL" id="CAE0364933.1"/>
    </source>
</evidence>
<dbReference type="InterPro" id="IPR017871">
    <property type="entry name" value="ABC_transporter-like_CS"/>
</dbReference>
<keyword evidence="5" id="KW-0067">ATP-binding</keyword>
<dbReference type="Pfam" id="PF00005">
    <property type="entry name" value="ABC_tran"/>
    <property type="match status" value="1"/>
</dbReference>
<dbReference type="PANTHER" id="PTHR48041:SF134">
    <property type="entry name" value="ABC TRANSPORTER G FAMILY"/>
    <property type="match status" value="1"/>
</dbReference>
<dbReference type="AlphaFoldDB" id="A0A7S3NJK4"/>
<dbReference type="InterPro" id="IPR050352">
    <property type="entry name" value="ABCG_transporters"/>
</dbReference>
<evidence type="ECO:0000256" key="6">
    <source>
        <dbReference type="ARBA" id="ARBA00022989"/>
    </source>
</evidence>
<dbReference type="EMBL" id="HBIJ01008063">
    <property type="protein sequence ID" value="CAE0364933.1"/>
    <property type="molecule type" value="Transcribed_RNA"/>
</dbReference>
<evidence type="ECO:0000256" key="9">
    <source>
        <dbReference type="SAM" id="Phobius"/>
    </source>
</evidence>
<feature type="compositionally biased region" description="Polar residues" evidence="8">
    <location>
        <begin position="323"/>
        <end position="332"/>
    </location>
</feature>
<gene>
    <name evidence="11" type="ORF">ALAG00032_LOCUS5675</name>
</gene>
<evidence type="ECO:0000259" key="10">
    <source>
        <dbReference type="PROSITE" id="PS50893"/>
    </source>
</evidence>
<keyword evidence="4" id="KW-0547">Nucleotide-binding</keyword>
<protein>
    <recommendedName>
        <fullName evidence="10">ABC transporter domain-containing protein</fullName>
    </recommendedName>
</protein>
<evidence type="ECO:0000256" key="5">
    <source>
        <dbReference type="ARBA" id="ARBA00022840"/>
    </source>
</evidence>
<dbReference type="Pfam" id="PF01061">
    <property type="entry name" value="ABC2_membrane"/>
    <property type="match status" value="1"/>
</dbReference>
<dbReference type="Gene3D" id="3.40.50.300">
    <property type="entry name" value="P-loop containing nucleotide triphosphate hydrolases"/>
    <property type="match status" value="1"/>
</dbReference>
<keyword evidence="6 9" id="KW-1133">Transmembrane helix</keyword>
<evidence type="ECO:0000256" key="7">
    <source>
        <dbReference type="ARBA" id="ARBA00023136"/>
    </source>
</evidence>
<dbReference type="InterPro" id="IPR003593">
    <property type="entry name" value="AAA+_ATPase"/>
</dbReference>